<reference evidence="2" key="1">
    <citation type="submission" date="2022-06" db="EMBL/GenBank/DDBJ databases">
        <title>Vallitalea longa sp. nov., an anaerobic bacterium isolated from marine sediment.</title>
        <authorList>
            <person name="Hirano S."/>
            <person name="Terahara T."/>
            <person name="Mori K."/>
            <person name="Hamada M."/>
            <person name="Matsumoto R."/>
            <person name="Kobayashi T."/>
        </authorList>
    </citation>
    <scope>NUCLEOTIDE SEQUENCE</scope>
    <source>
        <strain evidence="2">SH18-1</strain>
    </source>
</reference>
<dbReference type="InterPro" id="IPR008875">
    <property type="entry name" value="TraX"/>
</dbReference>
<dbReference type="Proteomes" id="UP001144256">
    <property type="component" value="Unassembled WGS sequence"/>
</dbReference>
<sequence>MSSTNLKILACITMLIDHLGAVFFQEYDIFRIIGRLAFPIFAFLIAEGFFHTHNIKKYLIRLAVSAIISEIPFNLAFNGNIFELGSGLNIFFTLFLGLLSIYIYDNYKRNGLYFVFLIGIIAELLNTDYGILGVIIIFSFYYYNRKFNKQALSYIVITLLLVVVDFASYQIINLQIFSILALIALYFYNNKKGVNLKYLFYIFYPGHLLILGLLKCVL</sequence>
<keyword evidence="1" id="KW-0472">Membrane</keyword>
<keyword evidence="3" id="KW-1185">Reference proteome</keyword>
<name>A0A9W6DHW1_9FIRM</name>
<evidence type="ECO:0000256" key="1">
    <source>
        <dbReference type="SAM" id="Phobius"/>
    </source>
</evidence>
<feature type="transmembrane region" description="Helical" evidence="1">
    <location>
        <begin position="198"/>
        <end position="217"/>
    </location>
</feature>
<protein>
    <submittedName>
        <fullName evidence="2">Conjugal transfer protein TraX</fullName>
    </submittedName>
</protein>
<feature type="transmembrane region" description="Helical" evidence="1">
    <location>
        <begin position="84"/>
        <end position="104"/>
    </location>
</feature>
<feature type="transmembrane region" description="Helical" evidence="1">
    <location>
        <begin position="58"/>
        <end position="77"/>
    </location>
</feature>
<feature type="transmembrane region" description="Helical" evidence="1">
    <location>
        <begin position="36"/>
        <end position="52"/>
    </location>
</feature>
<dbReference type="RefSeq" id="WP_281818147.1">
    <property type="nucleotide sequence ID" value="NZ_BRLB01000015.1"/>
</dbReference>
<comment type="caution">
    <text evidence="2">The sequence shown here is derived from an EMBL/GenBank/DDBJ whole genome shotgun (WGS) entry which is preliminary data.</text>
</comment>
<dbReference type="Pfam" id="PF05857">
    <property type="entry name" value="TraX"/>
    <property type="match status" value="1"/>
</dbReference>
<organism evidence="2 3">
    <name type="scientific">Vallitalea longa</name>
    <dbReference type="NCBI Taxonomy" id="2936439"/>
    <lineage>
        <taxon>Bacteria</taxon>
        <taxon>Bacillati</taxon>
        <taxon>Bacillota</taxon>
        <taxon>Clostridia</taxon>
        <taxon>Lachnospirales</taxon>
        <taxon>Vallitaleaceae</taxon>
        <taxon>Vallitalea</taxon>
    </lineage>
</organism>
<accession>A0A9W6DHW1</accession>
<dbReference type="AlphaFoldDB" id="A0A9W6DHW1"/>
<evidence type="ECO:0000313" key="2">
    <source>
        <dbReference type="EMBL" id="GKX31264.1"/>
    </source>
</evidence>
<keyword evidence="1" id="KW-0812">Transmembrane</keyword>
<feature type="transmembrane region" description="Helical" evidence="1">
    <location>
        <begin position="155"/>
        <end position="186"/>
    </location>
</feature>
<evidence type="ECO:0000313" key="3">
    <source>
        <dbReference type="Proteomes" id="UP001144256"/>
    </source>
</evidence>
<keyword evidence="1" id="KW-1133">Transmembrane helix</keyword>
<feature type="transmembrane region" description="Helical" evidence="1">
    <location>
        <begin position="110"/>
        <end position="143"/>
    </location>
</feature>
<dbReference type="EMBL" id="BRLB01000015">
    <property type="protein sequence ID" value="GKX31264.1"/>
    <property type="molecule type" value="Genomic_DNA"/>
</dbReference>
<proteinExistence type="predicted"/>
<gene>
    <name evidence="2" type="ORF">SH1V18_37440</name>
</gene>